<dbReference type="OrthoDB" id="422637at2759"/>
<organism evidence="9 10">
    <name type="scientific">Reticulomyxa filosa</name>
    <dbReference type="NCBI Taxonomy" id="46433"/>
    <lineage>
        <taxon>Eukaryota</taxon>
        <taxon>Sar</taxon>
        <taxon>Rhizaria</taxon>
        <taxon>Retaria</taxon>
        <taxon>Foraminifera</taxon>
        <taxon>Monothalamids</taxon>
        <taxon>Reticulomyxidae</taxon>
        <taxon>Reticulomyxa</taxon>
    </lineage>
</organism>
<dbReference type="Proteomes" id="UP000023152">
    <property type="component" value="Unassembled WGS sequence"/>
</dbReference>
<dbReference type="SMART" id="SM00382">
    <property type="entry name" value="AAA"/>
    <property type="match status" value="1"/>
</dbReference>
<accession>X6LGK0</accession>
<gene>
    <name evidence="9" type="ORF">RFI_36726</name>
</gene>
<keyword evidence="5 9" id="KW-0067">ATP-binding</keyword>
<dbReference type="InterPro" id="IPR027417">
    <property type="entry name" value="P-loop_NTPase"/>
</dbReference>
<evidence type="ECO:0000256" key="5">
    <source>
        <dbReference type="ARBA" id="ARBA00022840"/>
    </source>
</evidence>
<proteinExistence type="inferred from homology"/>
<evidence type="ECO:0000256" key="6">
    <source>
        <dbReference type="ARBA" id="ARBA00022989"/>
    </source>
</evidence>
<evidence type="ECO:0000313" key="9">
    <source>
        <dbReference type="EMBL" id="ETO00714.1"/>
    </source>
</evidence>
<feature type="non-terminal residue" evidence="9">
    <location>
        <position position="398"/>
    </location>
</feature>
<evidence type="ECO:0000256" key="2">
    <source>
        <dbReference type="ARBA" id="ARBA00022448"/>
    </source>
</evidence>
<feature type="non-terminal residue" evidence="9">
    <location>
        <position position="1"/>
    </location>
</feature>
<dbReference type="InterPro" id="IPR050835">
    <property type="entry name" value="ABC_transporter_sub-D"/>
</dbReference>
<dbReference type="AlphaFoldDB" id="X6LGK0"/>
<dbReference type="InterPro" id="IPR003593">
    <property type="entry name" value="AAA+_ATPase"/>
</dbReference>
<keyword evidence="10" id="KW-1185">Reference proteome</keyword>
<dbReference type="PANTHER" id="PTHR11384">
    <property type="entry name" value="ATP-BINDING CASSETTE, SUB-FAMILY D MEMBER"/>
    <property type="match status" value="1"/>
</dbReference>
<dbReference type="PANTHER" id="PTHR11384:SF59">
    <property type="entry name" value="LYSOSOMAL COBALAMIN TRANSPORTER ABCD4"/>
    <property type="match status" value="1"/>
</dbReference>
<dbReference type="InterPro" id="IPR017871">
    <property type="entry name" value="ABC_transporter-like_CS"/>
</dbReference>
<evidence type="ECO:0000256" key="4">
    <source>
        <dbReference type="ARBA" id="ARBA00022741"/>
    </source>
</evidence>
<dbReference type="InterPro" id="IPR003439">
    <property type="entry name" value="ABC_transporter-like_ATP-bd"/>
</dbReference>
<evidence type="ECO:0000256" key="3">
    <source>
        <dbReference type="ARBA" id="ARBA00022692"/>
    </source>
</evidence>
<keyword evidence="6" id="KW-1133">Transmembrane helix</keyword>
<keyword evidence="3" id="KW-0812">Transmembrane</keyword>
<reference evidence="9 10" key="1">
    <citation type="journal article" date="2013" name="Curr. Biol.">
        <title>The Genome of the Foraminiferan Reticulomyxa filosa.</title>
        <authorList>
            <person name="Glockner G."/>
            <person name="Hulsmann N."/>
            <person name="Schleicher M."/>
            <person name="Noegel A.A."/>
            <person name="Eichinger L."/>
            <person name="Gallinger C."/>
            <person name="Pawlowski J."/>
            <person name="Sierra R."/>
            <person name="Euteneuer U."/>
            <person name="Pillet L."/>
            <person name="Moustafa A."/>
            <person name="Platzer M."/>
            <person name="Groth M."/>
            <person name="Szafranski K."/>
            <person name="Schliwa M."/>
        </authorList>
    </citation>
    <scope>NUCLEOTIDE SEQUENCE [LARGE SCALE GENOMIC DNA]</scope>
</reference>
<evidence type="ECO:0000256" key="7">
    <source>
        <dbReference type="ARBA" id="ARBA00023136"/>
    </source>
</evidence>
<evidence type="ECO:0000256" key="1">
    <source>
        <dbReference type="ARBA" id="ARBA00008575"/>
    </source>
</evidence>
<evidence type="ECO:0000313" key="10">
    <source>
        <dbReference type="Proteomes" id="UP000023152"/>
    </source>
</evidence>
<keyword evidence="4" id="KW-0547">Nucleotide-binding</keyword>
<comment type="caution">
    <text evidence="9">The sequence shown here is derived from an EMBL/GenBank/DDBJ whole genome shotgun (WGS) entry which is preliminary data.</text>
</comment>
<dbReference type="PROSITE" id="PS50893">
    <property type="entry name" value="ABC_TRANSPORTER_2"/>
    <property type="match status" value="1"/>
</dbReference>
<sequence>NNNQEEIIEKKGKDLENENFISYSKQTEKFNWNNYQIRHHRMLIKNEKQIQRLSSSSSSSLLLRLENICIAYPNNNSDHSQKLNTNSKLSLLLLKGLYLNVYENEHTLIVGQSGAGKSTLMKVIAGLWRYGYGDIYMDIDNHTITNQIMFLTQKPYLPLVFGETISGDHHYYNRDDNGTSSSFFDENNKNKKNYQNSIGIIHSLKQQVLFPKFCNSNSNDSNNNENNLQDEFLDTTTHHRRYTNKYDKSAILINVQNILYGDDHSFNNITQSQQDNSNQLEEEWMTDKQLYEIIEKVNLLHLLPPFINISNQSNRNFQISENQPQKLCDWSKVLSVGEQQRLAIARILWHKPKLAFLDECTSALDELNENIIYEQLSKSNITFVSIGHRQSLLKYHHR</sequence>
<dbReference type="SUPFAM" id="SSF52540">
    <property type="entry name" value="P-loop containing nucleoside triphosphate hydrolases"/>
    <property type="match status" value="1"/>
</dbReference>
<dbReference type="GO" id="GO:0016887">
    <property type="term" value="F:ATP hydrolysis activity"/>
    <property type="evidence" value="ECO:0007669"/>
    <property type="project" value="InterPro"/>
</dbReference>
<comment type="similarity">
    <text evidence="1">Belongs to the ABC transporter superfamily. ABCD family. Peroxisomal fatty acyl CoA transporter (TC 3.A.1.203) subfamily.</text>
</comment>
<keyword evidence="7" id="KW-0472">Membrane</keyword>
<dbReference type="Pfam" id="PF00005">
    <property type="entry name" value="ABC_tran"/>
    <property type="match status" value="1"/>
</dbReference>
<evidence type="ECO:0000259" key="8">
    <source>
        <dbReference type="PROSITE" id="PS50893"/>
    </source>
</evidence>
<name>X6LGK0_RETFI</name>
<protein>
    <submittedName>
        <fullName evidence="9">ATP-binding protein of ABC transporter</fullName>
    </submittedName>
</protein>
<dbReference type="GO" id="GO:0005524">
    <property type="term" value="F:ATP binding"/>
    <property type="evidence" value="ECO:0007669"/>
    <property type="project" value="UniProtKB-KW"/>
</dbReference>
<dbReference type="PROSITE" id="PS00211">
    <property type="entry name" value="ABC_TRANSPORTER_1"/>
    <property type="match status" value="1"/>
</dbReference>
<keyword evidence="2" id="KW-0813">Transport</keyword>
<dbReference type="Gene3D" id="3.40.50.300">
    <property type="entry name" value="P-loop containing nucleotide triphosphate hydrolases"/>
    <property type="match status" value="2"/>
</dbReference>
<dbReference type="EMBL" id="ASPP01040194">
    <property type="protein sequence ID" value="ETO00714.1"/>
    <property type="molecule type" value="Genomic_DNA"/>
</dbReference>
<feature type="domain" description="ABC transporter" evidence="8">
    <location>
        <begin position="63"/>
        <end position="398"/>
    </location>
</feature>